<evidence type="ECO:0000256" key="5">
    <source>
        <dbReference type="SAM" id="Phobius"/>
    </source>
</evidence>
<evidence type="ECO:0000313" key="9">
    <source>
        <dbReference type="Proteomes" id="UP000199542"/>
    </source>
</evidence>
<dbReference type="PROSITE" id="PS50893">
    <property type="entry name" value="ABC_TRANSPORTER_2"/>
    <property type="match status" value="1"/>
</dbReference>
<evidence type="ECO:0000259" key="7">
    <source>
        <dbReference type="PROSITE" id="PS50929"/>
    </source>
</evidence>
<proteinExistence type="predicted"/>
<name>A0A1G4QMP9_9HYPH</name>
<dbReference type="CDD" id="cd07346">
    <property type="entry name" value="ABC_6TM_exporters"/>
    <property type="match status" value="1"/>
</dbReference>
<organism evidence="8 9">
    <name type="scientific">Rhizobium mongolense subsp. loessense</name>
    <dbReference type="NCBI Taxonomy" id="158890"/>
    <lineage>
        <taxon>Bacteria</taxon>
        <taxon>Pseudomonadati</taxon>
        <taxon>Pseudomonadota</taxon>
        <taxon>Alphaproteobacteria</taxon>
        <taxon>Hyphomicrobiales</taxon>
        <taxon>Rhizobiaceae</taxon>
        <taxon>Rhizobium/Agrobacterium group</taxon>
        <taxon>Rhizobium</taxon>
    </lineage>
</organism>
<dbReference type="Gene3D" id="1.20.1560.10">
    <property type="entry name" value="ABC transporter type 1, transmembrane domain"/>
    <property type="match status" value="1"/>
</dbReference>
<protein>
    <submittedName>
        <fullName evidence="8">Putative ABC transport system ATP-binding protein</fullName>
    </submittedName>
</protein>
<dbReference type="InterPro" id="IPR027417">
    <property type="entry name" value="P-loop_NTPase"/>
</dbReference>
<feature type="domain" description="ABC transporter" evidence="6">
    <location>
        <begin position="386"/>
        <end position="918"/>
    </location>
</feature>
<comment type="subcellular location">
    <subcellularLocation>
        <location evidence="1">Cell membrane</location>
        <topology evidence="1">Multi-pass membrane protein</topology>
    </subcellularLocation>
</comment>
<dbReference type="AlphaFoldDB" id="A0A1G4QMP9"/>
<feature type="transmembrane region" description="Helical" evidence="5">
    <location>
        <begin position="34"/>
        <end position="53"/>
    </location>
</feature>
<dbReference type="Pfam" id="PF00664">
    <property type="entry name" value="ABC_membrane"/>
    <property type="match status" value="1"/>
</dbReference>
<dbReference type="PROSITE" id="PS50929">
    <property type="entry name" value="ABC_TM1F"/>
    <property type="match status" value="1"/>
</dbReference>
<evidence type="ECO:0000313" key="8">
    <source>
        <dbReference type="EMBL" id="SCW45880.1"/>
    </source>
</evidence>
<dbReference type="EMBL" id="FMTM01000002">
    <property type="protein sequence ID" value="SCW45880.1"/>
    <property type="molecule type" value="Genomic_DNA"/>
</dbReference>
<evidence type="ECO:0000256" key="3">
    <source>
        <dbReference type="ARBA" id="ARBA00022989"/>
    </source>
</evidence>
<evidence type="ECO:0000256" key="2">
    <source>
        <dbReference type="ARBA" id="ARBA00022692"/>
    </source>
</evidence>
<keyword evidence="4 5" id="KW-0472">Membrane</keyword>
<dbReference type="InterPro" id="IPR036640">
    <property type="entry name" value="ABC1_TM_sf"/>
</dbReference>
<dbReference type="PANTHER" id="PTHR24221">
    <property type="entry name" value="ATP-BINDING CASSETTE SUB-FAMILY B"/>
    <property type="match status" value="1"/>
</dbReference>
<feature type="domain" description="ABC transmembrane type-1" evidence="7">
    <location>
        <begin position="91"/>
        <end position="342"/>
    </location>
</feature>
<dbReference type="Pfam" id="PF00005">
    <property type="entry name" value="ABC_tran"/>
    <property type="match status" value="1"/>
</dbReference>
<dbReference type="GO" id="GO:0005886">
    <property type="term" value="C:plasma membrane"/>
    <property type="evidence" value="ECO:0007669"/>
    <property type="project" value="UniProtKB-SubCell"/>
</dbReference>
<keyword evidence="8" id="KW-0067">ATP-binding</keyword>
<feature type="transmembrane region" description="Helical" evidence="5">
    <location>
        <begin position="103"/>
        <end position="124"/>
    </location>
</feature>
<dbReference type="InterPro" id="IPR039421">
    <property type="entry name" value="Type_1_exporter"/>
</dbReference>
<reference evidence="8 9" key="1">
    <citation type="submission" date="2016-10" db="EMBL/GenBank/DDBJ databases">
        <authorList>
            <person name="de Groot N.N."/>
        </authorList>
    </citation>
    <scope>NUCLEOTIDE SEQUENCE [LARGE SCALE GENOMIC DNA]</scope>
    <source>
        <strain evidence="8 9">CGMCC 1.3401</strain>
    </source>
</reference>
<keyword evidence="2 5" id="KW-0812">Transmembrane</keyword>
<dbReference type="GO" id="GO:0140359">
    <property type="term" value="F:ABC-type transporter activity"/>
    <property type="evidence" value="ECO:0007669"/>
    <property type="project" value="InterPro"/>
</dbReference>
<feature type="transmembrane region" description="Helical" evidence="5">
    <location>
        <begin position="292"/>
        <end position="314"/>
    </location>
</feature>
<dbReference type="GO" id="GO:0034040">
    <property type="term" value="F:ATPase-coupled lipid transmembrane transporter activity"/>
    <property type="evidence" value="ECO:0007669"/>
    <property type="project" value="TreeGrafter"/>
</dbReference>
<evidence type="ECO:0000256" key="1">
    <source>
        <dbReference type="ARBA" id="ARBA00004651"/>
    </source>
</evidence>
<dbReference type="GO" id="GO:0005524">
    <property type="term" value="F:ATP binding"/>
    <property type="evidence" value="ECO:0007669"/>
    <property type="project" value="UniProtKB-KW"/>
</dbReference>
<dbReference type="Gene3D" id="3.40.50.300">
    <property type="entry name" value="P-loop containing nucleotide triphosphate hydrolases"/>
    <property type="match status" value="2"/>
</dbReference>
<dbReference type="InterPro" id="IPR003439">
    <property type="entry name" value="ABC_transporter-like_ATP-bd"/>
</dbReference>
<dbReference type="InterPro" id="IPR011527">
    <property type="entry name" value="ABC1_TM_dom"/>
</dbReference>
<sequence>MAPYPGPPFPIRLTVSMEKSLARYIWTNTRRQQLWILAVVAVSMVPYFLSFDLPKQIVNGPIQGDGFANANATQTFMHLAYDIPLIGHVEFFEGFQLNRLQMLMALSLVFLMLVVLNGLFKFYINTYKGRLGERMLRRIRFQLIDRVLRFPPVHFKRVKSAEIATMIKDEVEPMGGFTGDAFVSPALLGGQALTALAFIIVQNFWLGMIAAAIVGVQAVVIPRMRKRLLELGRQRQLTARELSGRVGEIVEGIGTIHGNDTSNLERADIATRLGLIFSIRYDLYQWKFLVKFLNNFLAQVTPFLFYAIGGYLALQGRLDIGQLVAVISAYKDLPGPLKELIDWDQMRQDVQVKYQQVYEQFNVEPLIDSRIQEIPAEAIGPLTAALVVSNLTLSDDSGARLVDHVSVEIRPNETVAIVGPNGSGAEAFAEALGRIVWPDSGRISIDGRDLLELPESITGRRISYASADTYFFHGTLRDNLLYGLKHAPLTDPNYEDQAAQEFKWHATEALKAGNPTLDLNSDWVDYNAAGATGPDDLLTAIRPVLDAVLISQDILDLALRSTVDTTVHVALAGRIVDLRRSLRERMKEESLDAIVVPFDFDNYNSQATVGENLLFGTMKRPMMNNRKLAAHPYFQQLFRDTGLSNDLYAMGLEIAENAVELFHDLPPDHPFFQQLTFMTADDIPTYQALLQKLQSRRFEDASIDERSMIIRLSFAYIEPRHRFGLLSDELMAKIVSARKQFHEHIPDDLAVLIERYDPERFTSSATLMDNVLFGRIAYQQADASDRIRTIMSELFDALDLYDDVLSIGLEFDVGSGGKRLTMVQRQKLNLARALLKRSDYFIFNRPLSALDQRVQDQIIRKVVQDLHEEGKRPAIIWVLSNARLAEIFDRILLFNRGDLVEAGNYPELSEKNGMFKELLS</sequence>
<dbReference type="SUPFAM" id="SSF90123">
    <property type="entry name" value="ABC transporter transmembrane region"/>
    <property type="match status" value="1"/>
</dbReference>
<dbReference type="GO" id="GO:0016887">
    <property type="term" value="F:ATP hydrolysis activity"/>
    <property type="evidence" value="ECO:0007669"/>
    <property type="project" value="InterPro"/>
</dbReference>
<accession>A0A1G4QMP9</accession>
<dbReference type="PANTHER" id="PTHR24221:SF646">
    <property type="entry name" value="HAEMOLYSIN SECRETION ATP-BINDING PROTEIN"/>
    <property type="match status" value="1"/>
</dbReference>
<dbReference type="Proteomes" id="UP000199542">
    <property type="component" value="Unassembled WGS sequence"/>
</dbReference>
<gene>
    <name evidence="8" type="ORF">SAMN02927900_01631</name>
</gene>
<evidence type="ECO:0000259" key="6">
    <source>
        <dbReference type="PROSITE" id="PS50893"/>
    </source>
</evidence>
<keyword evidence="3 5" id="KW-1133">Transmembrane helix</keyword>
<keyword evidence="8" id="KW-0547">Nucleotide-binding</keyword>
<dbReference type="SUPFAM" id="SSF52540">
    <property type="entry name" value="P-loop containing nucleoside triphosphate hydrolases"/>
    <property type="match status" value="1"/>
</dbReference>
<evidence type="ECO:0000256" key="4">
    <source>
        <dbReference type="ARBA" id="ARBA00023136"/>
    </source>
</evidence>
<feature type="transmembrane region" description="Helical" evidence="5">
    <location>
        <begin position="195"/>
        <end position="221"/>
    </location>
</feature>